<accession>A0AA89C8S6</accession>
<dbReference type="Proteomes" id="UP001186944">
    <property type="component" value="Unassembled WGS sequence"/>
</dbReference>
<organism evidence="1 2">
    <name type="scientific">Pinctada imbricata</name>
    <name type="common">Atlantic pearl-oyster</name>
    <name type="synonym">Pinctada martensii</name>
    <dbReference type="NCBI Taxonomy" id="66713"/>
    <lineage>
        <taxon>Eukaryota</taxon>
        <taxon>Metazoa</taxon>
        <taxon>Spiralia</taxon>
        <taxon>Lophotrochozoa</taxon>
        <taxon>Mollusca</taxon>
        <taxon>Bivalvia</taxon>
        <taxon>Autobranchia</taxon>
        <taxon>Pteriomorphia</taxon>
        <taxon>Pterioida</taxon>
        <taxon>Pterioidea</taxon>
        <taxon>Pteriidae</taxon>
        <taxon>Pinctada</taxon>
    </lineage>
</organism>
<evidence type="ECO:0000313" key="2">
    <source>
        <dbReference type="Proteomes" id="UP001186944"/>
    </source>
</evidence>
<protein>
    <submittedName>
        <fullName evidence="1">Uncharacterized protein</fullName>
    </submittedName>
</protein>
<proteinExistence type="predicted"/>
<gene>
    <name evidence="1" type="ORF">FSP39_000089</name>
</gene>
<dbReference type="AlphaFoldDB" id="A0AA89C8S6"/>
<dbReference type="EMBL" id="VSWD01000004">
    <property type="protein sequence ID" value="KAK3104350.1"/>
    <property type="molecule type" value="Genomic_DNA"/>
</dbReference>
<evidence type="ECO:0000313" key="1">
    <source>
        <dbReference type="EMBL" id="KAK3104350.1"/>
    </source>
</evidence>
<comment type="caution">
    <text evidence="1">The sequence shown here is derived from an EMBL/GenBank/DDBJ whole genome shotgun (WGS) entry which is preliminary data.</text>
</comment>
<keyword evidence="2" id="KW-1185">Reference proteome</keyword>
<name>A0AA89C8S6_PINIB</name>
<sequence length="85" mass="10019">MSPHHMSRHLSGLRQSWSASEETRLQCRQTMKIQDTTKKIHTLNELFREDNVVSDSACFMPSTFNIYDIFFRVLEIEDLKEQIGD</sequence>
<reference evidence="1" key="1">
    <citation type="submission" date="2019-08" db="EMBL/GenBank/DDBJ databases">
        <title>The improved chromosome-level genome for the pearl oyster Pinctada fucata martensii using PacBio sequencing and Hi-C.</title>
        <authorList>
            <person name="Zheng Z."/>
        </authorList>
    </citation>
    <scope>NUCLEOTIDE SEQUENCE</scope>
    <source>
        <strain evidence="1">ZZ-2019</strain>
        <tissue evidence="1">Adductor muscle</tissue>
    </source>
</reference>